<evidence type="ECO:0000313" key="1">
    <source>
        <dbReference type="EMBL" id="PIX30103.1"/>
    </source>
</evidence>
<reference evidence="2" key="1">
    <citation type="submission" date="2017-09" db="EMBL/GenBank/DDBJ databases">
        <title>Depth-based differentiation of microbial function through sediment-hosted aquifers and enrichment of novel symbionts in the deep terrestrial subsurface.</title>
        <authorList>
            <person name="Probst A.J."/>
            <person name="Ladd B."/>
            <person name="Jarett J.K."/>
            <person name="Geller-Mcgrath D.E."/>
            <person name="Sieber C.M.K."/>
            <person name="Emerson J.B."/>
            <person name="Anantharaman K."/>
            <person name="Thomas B.C."/>
            <person name="Malmstrom R."/>
            <person name="Stieglmeier M."/>
            <person name="Klingl A."/>
            <person name="Woyke T."/>
            <person name="Ryan C.M."/>
            <person name="Banfield J.F."/>
        </authorList>
    </citation>
    <scope>NUCLEOTIDE SEQUENCE [LARGE SCALE GENOMIC DNA]</scope>
</reference>
<dbReference type="EMBL" id="PFIK01000033">
    <property type="protein sequence ID" value="PIX30103.1"/>
    <property type="molecule type" value="Genomic_DNA"/>
</dbReference>
<dbReference type="Proteomes" id="UP000229924">
    <property type="component" value="Unassembled WGS sequence"/>
</dbReference>
<comment type="caution">
    <text evidence="1">The sequence shown here is derived from an EMBL/GenBank/DDBJ whole genome shotgun (WGS) entry which is preliminary data.</text>
</comment>
<organism evidence="1 2">
    <name type="scientific">Candidatus Berkelbacteria bacterium CG_4_8_14_3_um_filter_42_13</name>
    <dbReference type="NCBI Taxonomy" id="1974505"/>
    <lineage>
        <taxon>Bacteria</taxon>
        <taxon>Candidatus Berkelbacteria</taxon>
    </lineage>
</organism>
<name>A0A2M7K1G1_9BACT</name>
<protein>
    <submittedName>
        <fullName evidence="1">Uncharacterized protein</fullName>
    </submittedName>
</protein>
<evidence type="ECO:0000313" key="2">
    <source>
        <dbReference type="Proteomes" id="UP000229924"/>
    </source>
</evidence>
<accession>A0A2M7K1G1</accession>
<sequence length="112" mass="13641">MNLIHHKNLTEKKWFSLSLAEQMANIGSEVERTIIWKRKGDKEYSRLAFERALELADLTKLDPKNRERLGELCRMREILVDWFFDNQYHSTDYSWQNYFLAFNYLARKNVYE</sequence>
<dbReference type="AlphaFoldDB" id="A0A2M7K1G1"/>
<proteinExistence type="predicted"/>
<gene>
    <name evidence="1" type="ORF">COZ63_01505</name>
</gene>